<name>A0ACB8UQS3_9EURO</name>
<sequence length="127" mass="14095">MSQPPRTPSPQLISVLTSPPRHQSGGALKLRKNNPRKYAAWNAFKVIKRVPEGSKKSTSKDSSFYKRGKSTKVKSNPVKIQKQTPQLAQQIVATSTKVKGDSSKSSFQNHQAVTKDPDPELEHNTMK</sequence>
<reference evidence="1" key="1">
    <citation type="journal article" date="2022" name="bioRxiv">
        <title>Population genetic analysis of Ophidiomyces ophidiicola, the causative agent of snake fungal disease, indicates recent introductions to the USA.</title>
        <authorList>
            <person name="Ladner J.T."/>
            <person name="Palmer J.M."/>
            <person name="Ettinger C.L."/>
            <person name="Stajich J.E."/>
            <person name="Farrell T.M."/>
            <person name="Glorioso B.M."/>
            <person name="Lawson B."/>
            <person name="Price S.J."/>
            <person name="Stengle A.G."/>
            <person name="Grear D.A."/>
            <person name="Lorch J.M."/>
        </authorList>
    </citation>
    <scope>NUCLEOTIDE SEQUENCE</scope>
    <source>
        <strain evidence="1">NWHC 24266-5</strain>
    </source>
</reference>
<organism evidence="1">
    <name type="scientific">Ophidiomyces ophidiicola</name>
    <dbReference type="NCBI Taxonomy" id="1387563"/>
    <lineage>
        <taxon>Eukaryota</taxon>
        <taxon>Fungi</taxon>
        <taxon>Dikarya</taxon>
        <taxon>Ascomycota</taxon>
        <taxon>Pezizomycotina</taxon>
        <taxon>Eurotiomycetes</taxon>
        <taxon>Eurotiomycetidae</taxon>
        <taxon>Onygenales</taxon>
        <taxon>Onygenaceae</taxon>
        <taxon>Ophidiomyces</taxon>
    </lineage>
</organism>
<protein>
    <submittedName>
        <fullName evidence="1">Uncharacterized protein</fullName>
    </submittedName>
</protein>
<comment type="caution">
    <text evidence="1">The sequence shown here is derived from an EMBL/GenBank/DDBJ whole genome shotgun (WGS) entry which is preliminary data.</text>
</comment>
<evidence type="ECO:0000313" key="1">
    <source>
        <dbReference type="EMBL" id="KAI2382785.1"/>
    </source>
</evidence>
<proteinExistence type="predicted"/>
<gene>
    <name evidence="1" type="ORF">LOY88_005729</name>
</gene>
<dbReference type="EMBL" id="JALBCA010000109">
    <property type="protein sequence ID" value="KAI2382785.1"/>
    <property type="molecule type" value="Genomic_DNA"/>
</dbReference>
<accession>A0ACB8UQS3</accession>